<proteinExistence type="predicted"/>
<keyword evidence="3 6" id="KW-0256">Endoplasmic reticulum</keyword>
<comment type="caution">
    <text evidence="8">The sequence shown here is derived from an EMBL/GenBank/DDBJ whole genome shotgun (WGS) entry which is preliminary data.</text>
</comment>
<evidence type="ECO:0000256" key="5">
    <source>
        <dbReference type="ARBA" id="ARBA00023136"/>
    </source>
</evidence>
<feature type="transmembrane region" description="Helical" evidence="6">
    <location>
        <begin position="63"/>
        <end position="81"/>
    </location>
</feature>
<feature type="domain" description="Reticulon" evidence="7">
    <location>
        <begin position="29"/>
        <end position="228"/>
    </location>
</feature>
<gene>
    <name evidence="8" type="ORF">BZA70DRAFT_281525</name>
</gene>
<reference evidence="8 9" key="1">
    <citation type="submission" date="2024-03" db="EMBL/GenBank/DDBJ databases">
        <title>Genome-scale model development and genomic sequencing of the oleaginous clade Lipomyces.</title>
        <authorList>
            <consortium name="Lawrence Berkeley National Laboratory"/>
            <person name="Czajka J.J."/>
            <person name="Han Y."/>
            <person name="Kim J."/>
            <person name="Mondo S.J."/>
            <person name="Hofstad B.A."/>
            <person name="Robles A."/>
            <person name="Haridas S."/>
            <person name="Riley R."/>
            <person name="LaButti K."/>
            <person name="Pangilinan J."/>
            <person name="Andreopoulos W."/>
            <person name="Lipzen A."/>
            <person name="Yan J."/>
            <person name="Wang M."/>
            <person name="Ng V."/>
            <person name="Grigoriev I.V."/>
            <person name="Spatafora J.W."/>
            <person name="Magnuson J.K."/>
            <person name="Baker S.E."/>
            <person name="Pomraning K.R."/>
        </authorList>
    </citation>
    <scope>NUCLEOTIDE SEQUENCE [LARGE SCALE GENOMIC DNA]</scope>
    <source>
        <strain evidence="8 9">Phaff 52-87</strain>
    </source>
</reference>
<dbReference type="Proteomes" id="UP001498771">
    <property type="component" value="Unassembled WGS sequence"/>
</dbReference>
<evidence type="ECO:0000256" key="6">
    <source>
        <dbReference type="RuleBase" id="RU363132"/>
    </source>
</evidence>
<evidence type="ECO:0000313" key="8">
    <source>
        <dbReference type="EMBL" id="KAK7204120.1"/>
    </source>
</evidence>
<feature type="transmembrane region" description="Helical" evidence="6">
    <location>
        <begin position="38"/>
        <end position="57"/>
    </location>
</feature>
<evidence type="ECO:0000259" key="7">
    <source>
        <dbReference type="PROSITE" id="PS50845"/>
    </source>
</evidence>
<dbReference type="InterPro" id="IPR003388">
    <property type="entry name" value="Reticulon"/>
</dbReference>
<dbReference type="RefSeq" id="XP_064767153.1">
    <property type="nucleotide sequence ID" value="XM_064913130.1"/>
</dbReference>
<sequence length="249" mass="26867">MSDAMPIAEPVPVAAQTETPPFDKYKTLISDLLTWKKVAQSGIAFGSLVTALLVFKYVNVVKLVFNAAYIAFGTAVAVEFAGRTIKKSPGFVSSFRTAGGYFVISKNVVEPVFEELLVLLNFGLVEVQKIVFVENTQTTVVAFVASWFVYKMVQHVSVWSLAFAGVIFAFAAPVVYLKFQTEIDAQIESATKVVSAKTDVAKSQVKEQYDKGVSLASGYVSLGLEKVGYKRNMPPVPAATEATPAAAAQ</sequence>
<dbReference type="EMBL" id="JBBJBU010000009">
    <property type="protein sequence ID" value="KAK7204120.1"/>
    <property type="molecule type" value="Genomic_DNA"/>
</dbReference>
<dbReference type="Pfam" id="PF02453">
    <property type="entry name" value="Reticulon"/>
    <property type="match status" value="1"/>
</dbReference>
<evidence type="ECO:0000256" key="4">
    <source>
        <dbReference type="ARBA" id="ARBA00022989"/>
    </source>
</evidence>
<keyword evidence="5 6" id="KW-0472">Membrane</keyword>
<accession>A0ABR1F2Q2</accession>
<feature type="transmembrane region" description="Helical" evidence="6">
    <location>
        <begin position="156"/>
        <end position="177"/>
    </location>
</feature>
<dbReference type="GeneID" id="90038642"/>
<name>A0ABR1F2Q2_9ASCO</name>
<keyword evidence="2 6" id="KW-0812">Transmembrane</keyword>
<keyword evidence="9" id="KW-1185">Reference proteome</keyword>
<evidence type="ECO:0000256" key="2">
    <source>
        <dbReference type="ARBA" id="ARBA00022692"/>
    </source>
</evidence>
<evidence type="ECO:0000256" key="1">
    <source>
        <dbReference type="ARBA" id="ARBA00004477"/>
    </source>
</evidence>
<organism evidence="8 9">
    <name type="scientific">Myxozyma melibiosi</name>
    <dbReference type="NCBI Taxonomy" id="54550"/>
    <lineage>
        <taxon>Eukaryota</taxon>
        <taxon>Fungi</taxon>
        <taxon>Dikarya</taxon>
        <taxon>Ascomycota</taxon>
        <taxon>Saccharomycotina</taxon>
        <taxon>Lipomycetes</taxon>
        <taxon>Lipomycetales</taxon>
        <taxon>Lipomycetaceae</taxon>
        <taxon>Myxozyma</taxon>
    </lineage>
</organism>
<evidence type="ECO:0000313" key="9">
    <source>
        <dbReference type="Proteomes" id="UP001498771"/>
    </source>
</evidence>
<keyword evidence="4 6" id="KW-1133">Transmembrane helix</keyword>
<protein>
    <recommendedName>
        <fullName evidence="6">Reticulon-like protein</fullName>
    </recommendedName>
</protein>
<evidence type="ECO:0000256" key="3">
    <source>
        <dbReference type="ARBA" id="ARBA00022824"/>
    </source>
</evidence>
<dbReference type="PROSITE" id="PS50845">
    <property type="entry name" value="RETICULON"/>
    <property type="match status" value="1"/>
</dbReference>
<comment type="subcellular location">
    <subcellularLocation>
        <location evidence="1 6">Endoplasmic reticulum membrane</location>
        <topology evidence="1 6">Multi-pass membrane protein</topology>
    </subcellularLocation>
</comment>